<feature type="domain" description="FAD-binding" evidence="4">
    <location>
        <begin position="23"/>
        <end position="226"/>
    </location>
</feature>
<keyword evidence="2" id="KW-0503">Monooxygenase</keyword>
<evidence type="ECO:0000313" key="5">
    <source>
        <dbReference type="EMBL" id="KAK6940355.1"/>
    </source>
</evidence>
<dbReference type="Proteomes" id="UP001370490">
    <property type="component" value="Unassembled WGS sequence"/>
</dbReference>
<dbReference type="SUPFAM" id="SSF51905">
    <property type="entry name" value="FAD/NAD(P)-binding domain"/>
    <property type="match status" value="1"/>
</dbReference>
<evidence type="ECO:0000259" key="4">
    <source>
        <dbReference type="Pfam" id="PF01494"/>
    </source>
</evidence>
<dbReference type="InterPro" id="IPR036188">
    <property type="entry name" value="FAD/NAD-bd_sf"/>
</dbReference>
<dbReference type="GO" id="GO:0071949">
    <property type="term" value="F:FAD binding"/>
    <property type="evidence" value="ECO:0007669"/>
    <property type="project" value="InterPro"/>
</dbReference>
<evidence type="ECO:0000313" key="6">
    <source>
        <dbReference type="Proteomes" id="UP001370490"/>
    </source>
</evidence>
<proteinExistence type="inferred from homology"/>
<reference evidence="5 6" key="1">
    <citation type="submission" date="2023-12" db="EMBL/GenBank/DDBJ databases">
        <title>A high-quality genome assembly for Dillenia turbinata (Dilleniales).</title>
        <authorList>
            <person name="Chanderbali A."/>
        </authorList>
    </citation>
    <scope>NUCLEOTIDE SEQUENCE [LARGE SCALE GENOMIC DNA]</scope>
    <source>
        <strain evidence="5">LSX21</strain>
        <tissue evidence="5">Leaf</tissue>
    </source>
</reference>
<sequence>MDSYGEARCLKRSTLIEALASDLPPNTVRLSCQVNAIKLDPLTSDPVVYLEDGTLIKAKVVIGCDGLNSVVASFLELKFNYNYSTSLVRGLTYYEKGHGMDDFVILYKDPTRLGRIPIDENLVYWFVVQNRNPQDPLYMKDQKLMQQSALESIKDFPREAVEIIEKADLDSFHYACLGYRVPWDLLFKRHYKGGVTVAGDAMHAMAPFMGQGGAASIEDAVVLARCAAPTIQMLRANQKEGKKMLELAFHQYEKERKMRVTLLCLQTYLIGLLIKTSSSLGKFVTILLMIILFRDPDKLSLYDCGRL</sequence>
<protein>
    <submittedName>
        <fullName evidence="5">FAD-binding domain</fullName>
    </submittedName>
</protein>
<organism evidence="5 6">
    <name type="scientific">Dillenia turbinata</name>
    <dbReference type="NCBI Taxonomy" id="194707"/>
    <lineage>
        <taxon>Eukaryota</taxon>
        <taxon>Viridiplantae</taxon>
        <taxon>Streptophyta</taxon>
        <taxon>Embryophyta</taxon>
        <taxon>Tracheophyta</taxon>
        <taxon>Spermatophyta</taxon>
        <taxon>Magnoliopsida</taxon>
        <taxon>eudicotyledons</taxon>
        <taxon>Gunneridae</taxon>
        <taxon>Pentapetalae</taxon>
        <taxon>Dilleniales</taxon>
        <taxon>Dilleniaceae</taxon>
        <taxon>Dillenia</taxon>
    </lineage>
</organism>
<name>A0AAN8VU98_9MAGN</name>
<keyword evidence="1" id="KW-0560">Oxidoreductase</keyword>
<gene>
    <name evidence="5" type="ORF">RJ641_029886</name>
</gene>
<dbReference type="PANTHER" id="PTHR45934:SF7">
    <property type="entry name" value="FAD_NAD(P)-BINDING OXIDOREDUCTASE FAMILY PROTEIN"/>
    <property type="match status" value="1"/>
</dbReference>
<evidence type="ECO:0000256" key="1">
    <source>
        <dbReference type="ARBA" id="ARBA00023002"/>
    </source>
</evidence>
<comment type="caution">
    <text evidence="5">The sequence shown here is derived from an EMBL/GenBank/DDBJ whole genome shotgun (WGS) entry which is preliminary data.</text>
</comment>
<accession>A0AAN8VU98</accession>
<dbReference type="InterPro" id="IPR044560">
    <property type="entry name" value="MOase"/>
</dbReference>
<keyword evidence="6" id="KW-1185">Reference proteome</keyword>
<evidence type="ECO:0000256" key="2">
    <source>
        <dbReference type="ARBA" id="ARBA00023033"/>
    </source>
</evidence>
<dbReference type="Pfam" id="PF01494">
    <property type="entry name" value="FAD_binding_3"/>
    <property type="match status" value="1"/>
</dbReference>
<dbReference type="PANTHER" id="PTHR45934">
    <property type="entry name" value="FAD/NAD(P)-BINDING OXIDOREDUCTASE FAMILY PROTEIN"/>
    <property type="match status" value="1"/>
</dbReference>
<dbReference type="PRINTS" id="PR00420">
    <property type="entry name" value="RNGMNOXGNASE"/>
</dbReference>
<dbReference type="AlphaFoldDB" id="A0AAN8VU98"/>
<dbReference type="EMBL" id="JBAMMX010000005">
    <property type="protein sequence ID" value="KAK6940355.1"/>
    <property type="molecule type" value="Genomic_DNA"/>
</dbReference>
<evidence type="ECO:0000256" key="3">
    <source>
        <dbReference type="ARBA" id="ARBA00024018"/>
    </source>
</evidence>
<dbReference type="InterPro" id="IPR002938">
    <property type="entry name" value="FAD-bd"/>
</dbReference>
<dbReference type="Gene3D" id="3.50.50.60">
    <property type="entry name" value="FAD/NAD(P)-binding domain"/>
    <property type="match status" value="1"/>
</dbReference>
<comment type="similarity">
    <text evidence="3">Belongs to the 3-hydroxybenzoate 6-hydroxylase family.</text>
</comment>
<dbReference type="GO" id="GO:0004497">
    <property type="term" value="F:monooxygenase activity"/>
    <property type="evidence" value="ECO:0007669"/>
    <property type="project" value="UniProtKB-KW"/>
</dbReference>